<reference evidence="4" key="1">
    <citation type="submission" date="2015-08" db="UniProtKB">
        <authorList>
            <consortium name="WormBaseParasite"/>
        </authorList>
    </citation>
    <scope>IDENTIFICATION</scope>
</reference>
<dbReference type="WBParaSite" id="SSTP_0000157800.1">
    <property type="protein sequence ID" value="SSTP_0000157800.1"/>
    <property type="gene ID" value="SSTP_0000157800"/>
</dbReference>
<keyword evidence="1" id="KW-0175">Coiled coil</keyword>
<dbReference type="AlphaFoldDB" id="A0A0K0DWG1"/>
<evidence type="ECO:0000313" key="4">
    <source>
        <dbReference type="WBParaSite" id="SSTP_0000157800.1"/>
    </source>
</evidence>
<protein>
    <submittedName>
        <fullName evidence="4">Plasmodium vivax Vir protein</fullName>
    </submittedName>
</protein>
<feature type="coiled-coil region" evidence="1">
    <location>
        <begin position="117"/>
        <end position="147"/>
    </location>
</feature>
<dbReference type="Proteomes" id="UP000035681">
    <property type="component" value="Unplaced"/>
</dbReference>
<feature type="transmembrane region" description="Helical" evidence="2">
    <location>
        <begin position="79"/>
        <end position="99"/>
    </location>
</feature>
<evidence type="ECO:0000256" key="1">
    <source>
        <dbReference type="SAM" id="Coils"/>
    </source>
</evidence>
<evidence type="ECO:0000256" key="2">
    <source>
        <dbReference type="SAM" id="Phobius"/>
    </source>
</evidence>
<keyword evidence="2" id="KW-0812">Transmembrane</keyword>
<keyword evidence="2" id="KW-1133">Transmembrane helix</keyword>
<dbReference type="WBParaSite" id="TCONS_00008796.p1">
    <property type="protein sequence ID" value="TCONS_00008796.p1"/>
    <property type="gene ID" value="XLOC_006677"/>
</dbReference>
<evidence type="ECO:0000313" key="3">
    <source>
        <dbReference type="Proteomes" id="UP000035681"/>
    </source>
</evidence>
<organism evidence="4">
    <name type="scientific">Strongyloides stercoralis</name>
    <name type="common">Threadworm</name>
    <dbReference type="NCBI Taxonomy" id="6248"/>
    <lineage>
        <taxon>Eukaryota</taxon>
        <taxon>Metazoa</taxon>
        <taxon>Ecdysozoa</taxon>
        <taxon>Nematoda</taxon>
        <taxon>Chromadorea</taxon>
        <taxon>Rhabditida</taxon>
        <taxon>Tylenchina</taxon>
        <taxon>Panagrolaimomorpha</taxon>
        <taxon>Strongyloidoidea</taxon>
        <taxon>Strongyloididae</taxon>
        <taxon>Strongyloides</taxon>
    </lineage>
</organism>
<sequence>MPLLKLLNESIKVTTNFSIKKNVTKNSINNTNTSILNFCSCIYDINQICEIHPINKKSQYYYFNNKKVFYGDHNNDLGAVIYTIAIILMFSTVIIMSMFRSIKRSKESIEIENLLHIMRYREEYDYYKRQKRKLQKAKKKVTAWLNKSNDKMWTSSAHIIGSHSYADSNYISKNNSKLSTLSLIPNIVISSTNDDLSTKTLTRKTPSLSMIYNFDQSFSSSITSNYSLSIPENVENNNDV</sequence>
<proteinExistence type="predicted"/>
<accession>A0A0K0DWG1</accession>
<name>A0A0K0DWG1_STRER</name>
<keyword evidence="3" id="KW-1185">Reference proteome</keyword>
<keyword evidence="2" id="KW-0472">Membrane</keyword>